<dbReference type="AlphaFoldDB" id="A0A7M2Y6R3"/>
<sequence length="207" mass="24548">MKKLLLFLWALLFSFGYSQKTVKQKEILKIYNSKKFYNDDIFLKDLEGAIKYGVLDHNEAEIECLGYYIGRMKTLGKLQELRKYKHEEIYWMSEAECQIRDEMQAENDSSEKIDRSAPEKRPVLQKSNKEANQYIQIQFSKTKQGCTFFYTKIIEGDLVNINASEHLQDIIKQDFEKDKPGNYTAFYDVFYVDDNPKKITLKTRLNR</sequence>
<organism evidence="2 3">
    <name type="scientific">Kaistella flava</name>
    <name type="common">ex Peng et al. 2021</name>
    <dbReference type="NCBI Taxonomy" id="2038776"/>
    <lineage>
        <taxon>Bacteria</taxon>
        <taxon>Pseudomonadati</taxon>
        <taxon>Bacteroidota</taxon>
        <taxon>Flavobacteriia</taxon>
        <taxon>Flavobacteriales</taxon>
        <taxon>Weeksellaceae</taxon>
        <taxon>Chryseobacterium group</taxon>
        <taxon>Kaistella</taxon>
    </lineage>
</organism>
<evidence type="ECO:0000313" key="3">
    <source>
        <dbReference type="Proteomes" id="UP000594195"/>
    </source>
</evidence>
<evidence type="ECO:0000256" key="1">
    <source>
        <dbReference type="SAM" id="MobiDB-lite"/>
    </source>
</evidence>
<feature type="region of interest" description="Disordered" evidence="1">
    <location>
        <begin position="103"/>
        <end position="125"/>
    </location>
</feature>
<dbReference type="EMBL" id="CP040442">
    <property type="protein sequence ID" value="QOW09938.1"/>
    <property type="molecule type" value="Genomic_DNA"/>
</dbReference>
<dbReference type="RefSeq" id="WP_193813174.1">
    <property type="nucleotide sequence ID" value="NZ_CP040442.1"/>
</dbReference>
<reference evidence="2 3" key="1">
    <citation type="submission" date="2019-05" db="EMBL/GenBank/DDBJ databases">
        <title>Chryseobacterium sp. isolated from King George Island, maritime Antarctica.</title>
        <authorList>
            <person name="Peng X."/>
        </authorList>
    </citation>
    <scope>NUCLEOTIDE SEQUENCE [LARGE SCALE GENOMIC DNA]</scope>
    <source>
        <strain evidence="2 3">7-3A</strain>
    </source>
</reference>
<proteinExistence type="predicted"/>
<name>A0A7M2Y6R3_9FLAO</name>
<dbReference type="KEGG" id="kfa:Q73A0000_05965"/>
<feature type="compositionally biased region" description="Basic and acidic residues" evidence="1">
    <location>
        <begin position="103"/>
        <end position="122"/>
    </location>
</feature>
<accession>A0A7M2Y6R3</accession>
<protein>
    <submittedName>
        <fullName evidence="2">Uncharacterized protein</fullName>
    </submittedName>
</protein>
<evidence type="ECO:0000313" key="2">
    <source>
        <dbReference type="EMBL" id="QOW09938.1"/>
    </source>
</evidence>
<dbReference type="Proteomes" id="UP000594195">
    <property type="component" value="Chromosome"/>
</dbReference>
<keyword evidence="3" id="KW-1185">Reference proteome</keyword>
<gene>
    <name evidence="2" type="ORF">Q73A0000_05965</name>
</gene>